<dbReference type="EMBL" id="LR798277">
    <property type="protein sequence ID" value="CAB5219923.1"/>
    <property type="molecule type" value="Genomic_DNA"/>
</dbReference>
<organism evidence="1">
    <name type="scientific">uncultured Caudovirales phage</name>
    <dbReference type="NCBI Taxonomy" id="2100421"/>
    <lineage>
        <taxon>Viruses</taxon>
        <taxon>Duplodnaviria</taxon>
        <taxon>Heunggongvirae</taxon>
        <taxon>Uroviricota</taxon>
        <taxon>Caudoviricetes</taxon>
        <taxon>Peduoviridae</taxon>
        <taxon>Maltschvirus</taxon>
        <taxon>Maltschvirus maltsch</taxon>
    </lineage>
</organism>
<proteinExistence type="predicted"/>
<name>A0A6J7WY01_9CAUD</name>
<evidence type="ECO:0000313" key="1">
    <source>
        <dbReference type="EMBL" id="CAB5219923.1"/>
    </source>
</evidence>
<sequence>MARGGVRVGAGRKTGTSDRKLRKFSVDQVLNSVGSGPDATPLAFLMGVIHLPAGTEGVKLSDRIQCAIAAAPYVHPRLSSVEMKGDPAAPLQVQSDIGQALQALAELARNRNLIDLDAEPALLEPSSD</sequence>
<gene>
    <name evidence="1" type="ORF">UFOVP237_34</name>
</gene>
<accession>A0A6J7WY01</accession>
<reference evidence="1" key="1">
    <citation type="submission" date="2020-05" db="EMBL/GenBank/DDBJ databases">
        <authorList>
            <person name="Chiriac C."/>
            <person name="Salcher M."/>
            <person name="Ghai R."/>
            <person name="Kavagutti S V."/>
        </authorList>
    </citation>
    <scope>NUCLEOTIDE SEQUENCE</scope>
</reference>
<protein>
    <submittedName>
        <fullName evidence="1">Uncharacterized protein</fullName>
    </submittedName>
</protein>